<keyword evidence="4 12" id="KW-0813">Transport</keyword>
<dbReference type="GO" id="GO:0045259">
    <property type="term" value="C:proton-transporting ATP synthase complex"/>
    <property type="evidence" value="ECO:0007669"/>
    <property type="project" value="UniProtKB-KW"/>
</dbReference>
<feature type="transmembrane region" description="Helical" evidence="13">
    <location>
        <begin position="6"/>
        <end position="30"/>
    </location>
</feature>
<gene>
    <name evidence="14" type="primary">ATP8</name>
</gene>
<keyword evidence="10 12" id="KW-0496">Mitochondrion</keyword>
<dbReference type="AlphaFoldDB" id="A0A7H1DJJ7"/>
<accession>A0A7H1DJJ7</accession>
<dbReference type="GO" id="GO:0015986">
    <property type="term" value="P:proton motive force-driven ATP synthesis"/>
    <property type="evidence" value="ECO:0007669"/>
    <property type="project" value="InterPro"/>
</dbReference>
<evidence type="ECO:0000256" key="10">
    <source>
        <dbReference type="ARBA" id="ARBA00023128"/>
    </source>
</evidence>
<evidence type="ECO:0000256" key="13">
    <source>
        <dbReference type="SAM" id="Phobius"/>
    </source>
</evidence>
<comment type="similarity">
    <text evidence="2 12">Belongs to the ATPase protein 8 family.</text>
</comment>
<keyword evidence="11 13" id="KW-0472">Membrane</keyword>
<evidence type="ECO:0000256" key="7">
    <source>
        <dbReference type="ARBA" id="ARBA00022781"/>
    </source>
</evidence>
<comment type="subcellular location">
    <subcellularLocation>
        <location evidence="1 12">Mitochondrion membrane</location>
        <topology evidence="1 12">Single-pass membrane protein</topology>
    </subcellularLocation>
</comment>
<keyword evidence="8 13" id="KW-1133">Transmembrane helix</keyword>
<evidence type="ECO:0000256" key="6">
    <source>
        <dbReference type="ARBA" id="ARBA00022692"/>
    </source>
</evidence>
<protein>
    <recommendedName>
        <fullName evidence="12">ATP synthase complex subunit 8</fullName>
    </recommendedName>
</protein>
<keyword evidence="6 12" id="KW-0812">Transmembrane</keyword>
<proteinExistence type="inferred from homology"/>
<dbReference type="InterPro" id="IPR001421">
    <property type="entry name" value="ATP8_metazoa"/>
</dbReference>
<sequence length="51" mass="5956">MPQMAPINWLTLMIVFSGILIIISIINYSFKLSLPKSLFSQKIDSLKTWKW</sequence>
<reference evidence="14" key="1">
    <citation type="submission" date="2018-11" db="EMBL/GenBank/DDBJ databases">
        <title>Comparative analysis of four newly mitochondrial genomes: molecular evidence for non-monophyly of Prosopocoilus stag beetles (Coleoptera, Lucanidae).</title>
        <authorList>
            <person name="Zhou S.-J."/>
            <person name="Chen Y.-J."/>
            <person name="Liu J."/>
            <person name="Wan X."/>
        </authorList>
    </citation>
    <scope>NUCLEOTIDE SEQUENCE</scope>
</reference>
<evidence type="ECO:0000256" key="3">
    <source>
        <dbReference type="ARBA" id="ARBA00011291"/>
    </source>
</evidence>
<evidence type="ECO:0000256" key="5">
    <source>
        <dbReference type="ARBA" id="ARBA00022547"/>
    </source>
</evidence>
<geneLocation type="mitochondrion" evidence="14"/>
<evidence type="ECO:0000256" key="2">
    <source>
        <dbReference type="ARBA" id="ARBA00008892"/>
    </source>
</evidence>
<name>A0A7H1DJJ7_9SCAR</name>
<comment type="subunit">
    <text evidence="3">F-type ATPases have 2 components, CF(1) - the catalytic core - and CF(0) - the membrane proton channel.</text>
</comment>
<keyword evidence="7 12" id="KW-0375">Hydrogen ion transport</keyword>
<dbReference type="GO" id="GO:0031966">
    <property type="term" value="C:mitochondrial membrane"/>
    <property type="evidence" value="ECO:0007669"/>
    <property type="project" value="UniProtKB-SubCell"/>
</dbReference>
<dbReference type="Pfam" id="PF00895">
    <property type="entry name" value="ATP-synt_8"/>
    <property type="match status" value="1"/>
</dbReference>
<keyword evidence="5 12" id="KW-0138">CF(0)</keyword>
<organism evidence="14">
    <name type="scientific">Prosopocoilus laterotarsus maedaorum</name>
    <dbReference type="NCBI Taxonomy" id="618908"/>
    <lineage>
        <taxon>Eukaryota</taxon>
        <taxon>Metazoa</taxon>
        <taxon>Ecdysozoa</taxon>
        <taxon>Arthropoda</taxon>
        <taxon>Hexapoda</taxon>
        <taxon>Insecta</taxon>
        <taxon>Pterygota</taxon>
        <taxon>Neoptera</taxon>
        <taxon>Endopterygota</taxon>
        <taxon>Coleoptera</taxon>
        <taxon>Polyphaga</taxon>
        <taxon>Scarabaeiformia</taxon>
        <taxon>Lucanidae</taxon>
        <taxon>Lucaninae</taxon>
        <taxon>Prosopocoilus</taxon>
    </lineage>
</organism>
<evidence type="ECO:0000256" key="12">
    <source>
        <dbReference type="RuleBase" id="RU003661"/>
    </source>
</evidence>
<keyword evidence="9 12" id="KW-0406">Ion transport</keyword>
<evidence type="ECO:0000313" key="14">
    <source>
        <dbReference type="EMBL" id="QNS37139.1"/>
    </source>
</evidence>
<dbReference type="GO" id="GO:0015078">
    <property type="term" value="F:proton transmembrane transporter activity"/>
    <property type="evidence" value="ECO:0007669"/>
    <property type="project" value="InterPro"/>
</dbReference>
<evidence type="ECO:0000256" key="1">
    <source>
        <dbReference type="ARBA" id="ARBA00004304"/>
    </source>
</evidence>
<evidence type="ECO:0000256" key="9">
    <source>
        <dbReference type="ARBA" id="ARBA00023065"/>
    </source>
</evidence>
<evidence type="ECO:0000256" key="8">
    <source>
        <dbReference type="ARBA" id="ARBA00022989"/>
    </source>
</evidence>
<evidence type="ECO:0000256" key="11">
    <source>
        <dbReference type="ARBA" id="ARBA00023136"/>
    </source>
</evidence>
<evidence type="ECO:0000256" key="4">
    <source>
        <dbReference type="ARBA" id="ARBA00022448"/>
    </source>
</evidence>
<dbReference type="EMBL" id="MK134565">
    <property type="protein sequence ID" value="QNS37139.1"/>
    <property type="molecule type" value="Genomic_DNA"/>
</dbReference>